<dbReference type="PROSITE" id="PS50987">
    <property type="entry name" value="HTH_ARSR_2"/>
    <property type="match status" value="1"/>
</dbReference>
<dbReference type="Gene3D" id="1.10.10.10">
    <property type="entry name" value="Winged helix-like DNA-binding domain superfamily/Winged helix DNA-binding domain"/>
    <property type="match status" value="1"/>
</dbReference>
<dbReference type="InterPro" id="IPR036388">
    <property type="entry name" value="WH-like_DNA-bd_sf"/>
</dbReference>
<feature type="domain" description="HTH arsR-type" evidence="1">
    <location>
        <begin position="1"/>
        <end position="91"/>
    </location>
</feature>
<name>A0ABS7MAF8_9SPHN</name>
<evidence type="ECO:0000313" key="2">
    <source>
        <dbReference type="EMBL" id="MBY4635792.1"/>
    </source>
</evidence>
<protein>
    <submittedName>
        <fullName evidence="2">Metalloregulator ArsR/SmtB family transcription factor</fullName>
    </submittedName>
</protein>
<dbReference type="Pfam" id="PF01022">
    <property type="entry name" value="HTH_5"/>
    <property type="match status" value="1"/>
</dbReference>
<dbReference type="EMBL" id="JAILXK010000001">
    <property type="protein sequence ID" value="MBY4635792.1"/>
    <property type="molecule type" value="Genomic_DNA"/>
</dbReference>
<dbReference type="SMART" id="SM00418">
    <property type="entry name" value="HTH_ARSR"/>
    <property type="match status" value="1"/>
</dbReference>
<dbReference type="NCBIfam" id="NF033788">
    <property type="entry name" value="HTH_metalloreg"/>
    <property type="match status" value="1"/>
</dbReference>
<comment type="caution">
    <text evidence="2">The sequence shown here is derived from an EMBL/GenBank/DDBJ whole genome shotgun (WGS) entry which is preliminary data.</text>
</comment>
<dbReference type="SUPFAM" id="SSF53335">
    <property type="entry name" value="S-adenosyl-L-methionine-dependent methyltransferases"/>
    <property type="match status" value="1"/>
</dbReference>
<gene>
    <name evidence="2" type="ORF">K5P26_01395</name>
</gene>
<accession>A0ABS7MAF8</accession>
<dbReference type="Proteomes" id="UP001166571">
    <property type="component" value="Unassembled WGS sequence"/>
</dbReference>
<evidence type="ECO:0000313" key="3">
    <source>
        <dbReference type="Proteomes" id="UP001166571"/>
    </source>
</evidence>
<dbReference type="InterPro" id="IPR036390">
    <property type="entry name" value="WH_DNA-bd_sf"/>
</dbReference>
<dbReference type="RefSeq" id="WP_222135538.1">
    <property type="nucleotide sequence ID" value="NZ_JAILXK010000001.1"/>
</dbReference>
<evidence type="ECO:0000259" key="1">
    <source>
        <dbReference type="PROSITE" id="PS50987"/>
    </source>
</evidence>
<reference evidence="2" key="1">
    <citation type="submission" date="2021-08" db="EMBL/GenBank/DDBJ databases">
        <title>Sphingopyxis panaciterrulae sp. nov., isolated from the surface water of the Yellow Sea.</title>
        <authorList>
            <person name="Gao Z."/>
            <person name="Zhang D."/>
            <person name="Zhang A."/>
        </authorList>
    </citation>
    <scope>NUCLEOTIDE SEQUENCE</scope>
    <source>
        <strain evidence="2">XHP0097</strain>
    </source>
</reference>
<dbReference type="InterPro" id="IPR011991">
    <property type="entry name" value="ArsR-like_HTH"/>
</dbReference>
<dbReference type="InterPro" id="IPR001845">
    <property type="entry name" value="HTH_ArsR_DNA-bd_dom"/>
</dbReference>
<dbReference type="InterPro" id="IPR029063">
    <property type="entry name" value="SAM-dependent_MTases_sf"/>
</dbReference>
<sequence>MTDLLDIFRALADPTRLRIVALLREMELAIGELAVVLDQSQPRVSRHVRILVDAGMIERRREGSWVFLRIVEGGAIGEAIARAENWPYSAREARVIAHDARRLAAVRTERAAAAERYFADHAAEWDAIRSRHVAESEVEAAMLAMMHNRRLGHMLDVGTGTGRMAEIFAPTVRRITALDRSPEMLRLARAKLADQSIPIDLVQGDFLNLPMADTSIDSVVMHQSLHFAHEPDRVIAEAARVLRGGGHLLIVDFAPHEQEDLRALAAHARLGFSDGQIRGWFASAGLVLESTQTLEGGSLAVKLWLGRRRSDEEQDPATEGGQTKRLAA</sequence>
<dbReference type="SUPFAM" id="SSF46785">
    <property type="entry name" value="Winged helix' DNA-binding domain"/>
    <property type="match status" value="1"/>
</dbReference>
<dbReference type="InterPro" id="IPR013216">
    <property type="entry name" value="Methyltransf_11"/>
</dbReference>
<dbReference type="PRINTS" id="PR00778">
    <property type="entry name" value="HTHARSR"/>
</dbReference>
<proteinExistence type="predicted"/>
<organism evidence="2 3">
    <name type="scientific">Sphingopyxis jiangsuensis</name>
    <dbReference type="NCBI Taxonomy" id="2871171"/>
    <lineage>
        <taxon>Bacteria</taxon>
        <taxon>Pseudomonadati</taxon>
        <taxon>Pseudomonadota</taxon>
        <taxon>Alphaproteobacteria</taxon>
        <taxon>Sphingomonadales</taxon>
        <taxon>Sphingomonadaceae</taxon>
        <taxon>Sphingopyxis</taxon>
    </lineage>
</organism>
<dbReference type="InterPro" id="IPR050508">
    <property type="entry name" value="Methyltransf_Superfamily"/>
</dbReference>
<dbReference type="Pfam" id="PF08241">
    <property type="entry name" value="Methyltransf_11"/>
    <property type="match status" value="1"/>
</dbReference>
<dbReference type="CDD" id="cd00090">
    <property type="entry name" value="HTH_ARSR"/>
    <property type="match status" value="1"/>
</dbReference>
<dbReference type="CDD" id="cd02440">
    <property type="entry name" value="AdoMet_MTases"/>
    <property type="match status" value="1"/>
</dbReference>
<dbReference type="Gene3D" id="3.40.50.150">
    <property type="entry name" value="Vaccinia Virus protein VP39"/>
    <property type="match status" value="1"/>
</dbReference>
<keyword evidence="3" id="KW-1185">Reference proteome</keyword>
<dbReference type="PANTHER" id="PTHR42912">
    <property type="entry name" value="METHYLTRANSFERASE"/>
    <property type="match status" value="1"/>
</dbReference>